<dbReference type="Gene3D" id="2.60.40.10">
    <property type="entry name" value="Immunoglobulins"/>
    <property type="match status" value="1"/>
</dbReference>
<evidence type="ECO:0000256" key="1">
    <source>
        <dbReference type="SAM" id="Phobius"/>
    </source>
</evidence>
<dbReference type="EMBL" id="VUND01000001">
    <property type="protein sequence ID" value="MST59472.1"/>
    <property type="molecule type" value="Genomic_DNA"/>
</dbReference>
<organism evidence="4 5">
    <name type="scientific">Parafannyhessea umbonata</name>
    <dbReference type="NCBI Taxonomy" id="604330"/>
    <lineage>
        <taxon>Bacteria</taxon>
        <taxon>Bacillati</taxon>
        <taxon>Actinomycetota</taxon>
        <taxon>Coriobacteriia</taxon>
        <taxon>Coriobacteriales</taxon>
        <taxon>Atopobiaceae</taxon>
        <taxon>Parafannyhessea</taxon>
    </lineage>
</organism>
<protein>
    <submittedName>
        <fullName evidence="4">Isopeptide-forming domain-containing fimbrial protein</fullName>
    </submittedName>
</protein>
<comment type="caution">
    <text evidence="4">The sequence shown here is derived from an EMBL/GenBank/DDBJ whole genome shotgun (WGS) entry which is preliminary data.</text>
</comment>
<dbReference type="Pfam" id="PF17802">
    <property type="entry name" value="SpaA"/>
    <property type="match status" value="1"/>
</dbReference>
<feature type="transmembrane region" description="Helical" evidence="1">
    <location>
        <begin position="550"/>
        <end position="571"/>
    </location>
</feature>
<evidence type="ECO:0000313" key="4">
    <source>
        <dbReference type="EMBL" id="MST59472.1"/>
    </source>
</evidence>
<feature type="chain" id="PRO_5027096968" evidence="2">
    <location>
        <begin position="33"/>
        <end position="580"/>
    </location>
</feature>
<keyword evidence="2" id="KW-0732">Signal</keyword>
<reference evidence="4 5" key="1">
    <citation type="submission" date="2019-08" db="EMBL/GenBank/DDBJ databases">
        <title>In-depth cultivation of the pig gut microbiome towards novel bacterial diversity and tailored functional studies.</title>
        <authorList>
            <person name="Wylensek D."/>
            <person name="Hitch T.C.A."/>
            <person name="Clavel T."/>
        </authorList>
    </citation>
    <scope>NUCLEOTIDE SEQUENCE [LARGE SCALE GENOMIC DNA]</scope>
    <source>
        <strain evidence="4 5">WB01_CNA04</strain>
    </source>
</reference>
<accession>A0A6N7X5F7</accession>
<dbReference type="NCBIfam" id="TIGR04226">
    <property type="entry name" value="RrgB_K2N_iso_D2"/>
    <property type="match status" value="1"/>
</dbReference>
<keyword evidence="1" id="KW-0472">Membrane</keyword>
<keyword evidence="1" id="KW-0812">Transmembrane</keyword>
<dbReference type="InterPro" id="IPR013783">
    <property type="entry name" value="Ig-like_fold"/>
</dbReference>
<evidence type="ECO:0000259" key="3">
    <source>
        <dbReference type="Pfam" id="PF17802"/>
    </source>
</evidence>
<feature type="signal peptide" evidence="2">
    <location>
        <begin position="1"/>
        <end position="32"/>
    </location>
</feature>
<sequence length="580" mass="60916">MNKHTIARAAVSAGLAVAMTLGSVAPATMAWAADGDSTITINNVDGNKTEFKGYKIFNADVVDNDNGGKTVSNIDWANDDVKAAVVDVIKAQEKAKGNEYKSTNAQDAAEWIRDHVTDTTKETAVASDSAAEAIAKAVMGKTEQTTVTGGQQSDALKSGYWLFVTDPSTVDNDSGTKNTETYTSPIFAVVGGSAYTVTEKASVPTVEKKIVSDKDGLEYDAADSHVGQDVTYNIYGTVAQDFATYDSYSYVFTDNVTEGLTVESGSVKVYMYASKDAAKADLTHTEGTDVTSNFTTVLGVAKDDGSKDLTVTAKTTDGAKGLKSINGATKDSCFVVTYTAKINSKAVIGNPGNPNTVTLTYSNNPNAEGTGETVPDTVRDFTYALNLVKLDQGTEKALDGATFTIKVKSVDDKDKSSVGKYVKADGTLTDNVDEAKLTTKDGAAINVKGLDYGTYTVTEESAPTGYTKVAPFDFTIDPTIDETSQEVTKLESTLDTKDADHVKAGLVDPNSTKGDNVLTMQANSGVTDNNTVNITVGDVKSVGLPLTGQAGIGVTLAAGGAVLAIGVYRVVRSRREQDAE</sequence>
<dbReference type="Gene3D" id="2.60.40.740">
    <property type="match status" value="1"/>
</dbReference>
<dbReference type="InterPro" id="IPR026466">
    <property type="entry name" value="Fim_isopep_form_D2_dom"/>
</dbReference>
<dbReference type="Proteomes" id="UP000434342">
    <property type="component" value="Unassembled WGS sequence"/>
</dbReference>
<dbReference type="InterPro" id="IPR041033">
    <property type="entry name" value="SpaA_PFL_dom_1"/>
</dbReference>
<evidence type="ECO:0000313" key="5">
    <source>
        <dbReference type="Proteomes" id="UP000434342"/>
    </source>
</evidence>
<proteinExistence type="predicted"/>
<name>A0A6N7X5F7_9ACTN</name>
<feature type="domain" description="SpaA-like prealbumin fold" evidence="3">
    <location>
        <begin position="385"/>
        <end position="479"/>
    </location>
</feature>
<dbReference type="AlphaFoldDB" id="A0A6N7X5F7"/>
<keyword evidence="1" id="KW-1133">Transmembrane helix</keyword>
<dbReference type="RefSeq" id="WP_154539268.1">
    <property type="nucleotide sequence ID" value="NZ_VUND01000001.1"/>
</dbReference>
<evidence type="ECO:0000256" key="2">
    <source>
        <dbReference type="SAM" id="SignalP"/>
    </source>
</evidence>
<dbReference type="GO" id="GO:0005975">
    <property type="term" value="P:carbohydrate metabolic process"/>
    <property type="evidence" value="ECO:0007669"/>
    <property type="project" value="UniProtKB-ARBA"/>
</dbReference>
<gene>
    <name evidence="4" type="ORF">FYJ69_00900</name>
</gene>